<evidence type="ECO:0000313" key="5">
    <source>
        <dbReference type="EMBL" id="GGM15416.1"/>
    </source>
</evidence>
<dbReference type="InterPro" id="IPR050559">
    <property type="entry name" value="P-Pant_transferase_sf"/>
</dbReference>
<evidence type="ECO:0000259" key="3">
    <source>
        <dbReference type="Pfam" id="PF01648"/>
    </source>
</evidence>
<evidence type="ECO:0000256" key="1">
    <source>
        <dbReference type="ARBA" id="ARBA00010990"/>
    </source>
</evidence>
<proteinExistence type="inferred from homology"/>
<reference evidence="5" key="2">
    <citation type="submission" date="2020-09" db="EMBL/GenBank/DDBJ databases">
        <authorList>
            <person name="Sun Q."/>
            <person name="Zhou Y."/>
        </authorList>
    </citation>
    <scope>NUCLEOTIDE SEQUENCE</scope>
    <source>
        <strain evidence="5">CGMCC 1.6293</strain>
    </source>
</reference>
<keyword evidence="2 5" id="KW-0808">Transferase</keyword>
<dbReference type="InterPro" id="IPR008278">
    <property type="entry name" value="4-PPantetheinyl_Trfase_dom"/>
</dbReference>
<dbReference type="Pfam" id="PF22624">
    <property type="entry name" value="AASDHPPT_N"/>
    <property type="match status" value="1"/>
</dbReference>
<dbReference type="Pfam" id="PF01648">
    <property type="entry name" value="ACPS"/>
    <property type="match status" value="1"/>
</dbReference>
<dbReference type="InterPro" id="IPR055066">
    <property type="entry name" value="AASDHPPT_N"/>
</dbReference>
<feature type="domain" description="4'-phosphopantetheinyl transferase N-terminal" evidence="4">
    <location>
        <begin position="18"/>
        <end position="97"/>
    </location>
</feature>
<protein>
    <submittedName>
        <fullName evidence="5">4'-phosphopantetheinyl transferase</fullName>
    </submittedName>
</protein>
<dbReference type="Gene3D" id="3.90.470.20">
    <property type="entry name" value="4'-phosphopantetheinyl transferase domain"/>
    <property type="match status" value="2"/>
</dbReference>
<evidence type="ECO:0000313" key="6">
    <source>
        <dbReference type="Proteomes" id="UP000649829"/>
    </source>
</evidence>
<dbReference type="EMBL" id="BMLF01000007">
    <property type="protein sequence ID" value="GGM15416.1"/>
    <property type="molecule type" value="Genomic_DNA"/>
</dbReference>
<comment type="similarity">
    <text evidence="1">Belongs to the P-Pant transferase superfamily. Gsp/Sfp/HetI/AcpT family.</text>
</comment>
<name>A0A917WML6_9RHOB</name>
<dbReference type="SUPFAM" id="SSF56214">
    <property type="entry name" value="4'-phosphopantetheinyl transferase"/>
    <property type="match status" value="2"/>
</dbReference>
<sequence>MPVTIALHFWRLTDAETADTLARHLSEDEAARAARFVFEKDRIAYRIGRGRLREILGAATGQAPGALRFSYGSHGKPFLPGGPAFNLSHSGGLACLAIADRVLGADIEAHREIEEGVAERFFSPQEFATLSALPPEEWNPGFFRCWTRKEAVVKAMGDGLSIPLDRFDVTLRPGEPARMTRLDPAHGALAGWRLAHLDLGPGMAGALAMETGGDTLAPEIREVPEGLVAHASA</sequence>
<keyword evidence="6" id="KW-1185">Reference proteome</keyword>
<evidence type="ECO:0000256" key="2">
    <source>
        <dbReference type="ARBA" id="ARBA00022679"/>
    </source>
</evidence>
<comment type="caution">
    <text evidence="5">The sequence shown here is derived from an EMBL/GenBank/DDBJ whole genome shotgun (WGS) entry which is preliminary data.</text>
</comment>
<accession>A0A917WML6</accession>
<dbReference type="PANTHER" id="PTHR12215:SF10">
    <property type="entry name" value="L-AMINOADIPATE-SEMIALDEHYDE DEHYDROGENASE-PHOSPHOPANTETHEINYL TRANSFERASE"/>
    <property type="match status" value="1"/>
</dbReference>
<dbReference type="RefSeq" id="WP_051630544.1">
    <property type="nucleotide sequence ID" value="NZ_BMLF01000007.1"/>
</dbReference>
<organism evidence="5 6">
    <name type="scientific">Pseudooceanicola nanhaiensis</name>
    <dbReference type="NCBI Taxonomy" id="375761"/>
    <lineage>
        <taxon>Bacteria</taxon>
        <taxon>Pseudomonadati</taxon>
        <taxon>Pseudomonadota</taxon>
        <taxon>Alphaproteobacteria</taxon>
        <taxon>Rhodobacterales</taxon>
        <taxon>Paracoccaceae</taxon>
        <taxon>Pseudooceanicola</taxon>
    </lineage>
</organism>
<reference evidence="5" key="1">
    <citation type="journal article" date="2014" name="Int. J. Syst. Evol. Microbiol.">
        <title>Complete genome sequence of Corynebacterium casei LMG S-19264T (=DSM 44701T), isolated from a smear-ripened cheese.</title>
        <authorList>
            <consortium name="US DOE Joint Genome Institute (JGI-PGF)"/>
            <person name="Walter F."/>
            <person name="Albersmeier A."/>
            <person name="Kalinowski J."/>
            <person name="Ruckert C."/>
        </authorList>
    </citation>
    <scope>NUCLEOTIDE SEQUENCE</scope>
    <source>
        <strain evidence="5">CGMCC 1.6293</strain>
    </source>
</reference>
<dbReference type="GO" id="GO:0000287">
    <property type="term" value="F:magnesium ion binding"/>
    <property type="evidence" value="ECO:0007669"/>
    <property type="project" value="InterPro"/>
</dbReference>
<evidence type="ECO:0000259" key="4">
    <source>
        <dbReference type="Pfam" id="PF22624"/>
    </source>
</evidence>
<dbReference type="Proteomes" id="UP000649829">
    <property type="component" value="Unassembled WGS sequence"/>
</dbReference>
<feature type="domain" description="4'-phosphopantetheinyl transferase" evidence="3">
    <location>
        <begin position="103"/>
        <end position="185"/>
    </location>
</feature>
<dbReference type="PANTHER" id="PTHR12215">
    <property type="entry name" value="PHOSPHOPANTETHEINE TRANSFERASE"/>
    <property type="match status" value="1"/>
</dbReference>
<dbReference type="GO" id="GO:0019878">
    <property type="term" value="P:lysine biosynthetic process via aminoadipic acid"/>
    <property type="evidence" value="ECO:0007669"/>
    <property type="project" value="TreeGrafter"/>
</dbReference>
<dbReference type="GO" id="GO:0008897">
    <property type="term" value="F:holo-[acyl-carrier-protein] synthase activity"/>
    <property type="evidence" value="ECO:0007669"/>
    <property type="project" value="InterPro"/>
</dbReference>
<gene>
    <name evidence="5" type="ORF">GCM10011534_41890</name>
</gene>
<dbReference type="AlphaFoldDB" id="A0A917WML6"/>
<dbReference type="GO" id="GO:0005829">
    <property type="term" value="C:cytosol"/>
    <property type="evidence" value="ECO:0007669"/>
    <property type="project" value="TreeGrafter"/>
</dbReference>
<dbReference type="InterPro" id="IPR037143">
    <property type="entry name" value="4-PPantetheinyl_Trfase_dom_sf"/>
</dbReference>